<comment type="caution">
    <text evidence="1">The sequence shown here is derived from an EMBL/GenBank/DDBJ whole genome shotgun (WGS) entry which is preliminary data.</text>
</comment>
<dbReference type="Proteomes" id="UP000318801">
    <property type="component" value="Unassembled WGS sequence"/>
</dbReference>
<proteinExistence type="predicted"/>
<dbReference type="Pfam" id="PF19821">
    <property type="entry name" value="Phage_capsid_2"/>
    <property type="match status" value="1"/>
</dbReference>
<organism evidence="1 2">
    <name type="scientific">Martelella alba</name>
    <dbReference type="NCBI Taxonomy" id="2590451"/>
    <lineage>
        <taxon>Bacteria</taxon>
        <taxon>Pseudomonadati</taxon>
        <taxon>Pseudomonadota</taxon>
        <taxon>Alphaproteobacteria</taxon>
        <taxon>Hyphomicrobiales</taxon>
        <taxon>Aurantimonadaceae</taxon>
        <taxon>Martelella</taxon>
    </lineage>
</organism>
<protein>
    <recommendedName>
        <fullName evidence="3">Capsid protein</fullName>
    </recommendedName>
</protein>
<keyword evidence="2" id="KW-1185">Reference proteome</keyword>
<dbReference type="RefSeq" id="WP_141147176.1">
    <property type="nucleotide sequence ID" value="NZ_VHLG01000001.1"/>
</dbReference>
<evidence type="ECO:0000313" key="2">
    <source>
        <dbReference type="Proteomes" id="UP000318801"/>
    </source>
</evidence>
<name>A0A506UIW0_9HYPH</name>
<dbReference type="AlphaFoldDB" id="A0A506UIW0"/>
<evidence type="ECO:0008006" key="3">
    <source>
        <dbReference type="Google" id="ProtNLM"/>
    </source>
</evidence>
<dbReference type="InterPro" id="IPR045565">
    <property type="entry name" value="Phage_capsid_2"/>
</dbReference>
<dbReference type="OrthoDB" id="5446417at2"/>
<sequence>MTINANAWNTTQFANRAMHIYQQKGNRLRPTVSQATRIEKNEKAVFWLAGKSVAKKKTRRERNVPGNAGRKNFEVPLETWVAFDTVEEYDVDRMTVDEKEIVYQSGANALGRATDIEIYAKMAAAKTTFDTGLDFSAGAFSAANALALCAALQNDKVPWNGEVYCGLPSLQWNQFIANKVVNSSDHVGPNGLPFVQATDSRFWNGVNWFLFVEEDAEDLYPVPAENQQDLFIWHKSAMGWGNNTDLRVIPQWDNYEDCWTINMQAKGAATTMQEGNGVKRFRTSTNSAIAII</sequence>
<dbReference type="EMBL" id="VHLG01000001">
    <property type="protein sequence ID" value="TPW33238.1"/>
    <property type="molecule type" value="Genomic_DNA"/>
</dbReference>
<gene>
    <name evidence="1" type="ORF">FJU08_01350</name>
</gene>
<evidence type="ECO:0000313" key="1">
    <source>
        <dbReference type="EMBL" id="TPW33238.1"/>
    </source>
</evidence>
<accession>A0A506UIW0</accession>
<reference evidence="1 2" key="1">
    <citation type="submission" date="2019-06" db="EMBL/GenBank/DDBJ databases">
        <authorList>
            <person name="Li M."/>
        </authorList>
    </citation>
    <scope>NUCLEOTIDE SEQUENCE [LARGE SCALE GENOMIC DNA]</scope>
    <source>
        <strain evidence="1 2">BGMRC2036</strain>
    </source>
</reference>